<keyword evidence="2" id="KW-1185">Reference proteome</keyword>
<sequence>MDEEGDGENRGGGDELVPLEWNSRKGKAVGKKTLIGRLVTDRGLNRATEEDCERILRDGPWSVLGCLLNVKPWISSLRVEDVKLDGCPFWVQFHGLPLEVISAINAIRMGERIGEVLAFEDPFDNDKIARPFVRVRVLVNLLKPLLDGFWGARVLKDSGLERGVNAGGSTNFGCNLIANDEVGPPSNGILLGVQGASTPGRDVGKSRIFRGLDKSQGSGVAADASVGILGRAPKEVNPICVLRPDSGGSVKVGRVNVGVSSSSPSLSVKLDSDMLTGLGRKWVRRKGERSNINIPPEYIVELPAEEEEHSGCLALVPVESKLYEQDLVKVLRRVSLKRRGDTEGSPVRGKKFKLDSPIKMDEDPNFVVGAVMEVEGKSKASPGKRRARKVLECDNNWPSLVNMVDVPVKLLSEYMKVDNFVFGQGEQLKPFAEGAGGWPKTATKEP</sequence>
<accession>A0A834T613</accession>
<gene>
    <name evidence="1" type="ORF">G2W53_028471</name>
</gene>
<comment type="caution">
    <text evidence="1">The sequence shown here is derived from an EMBL/GenBank/DDBJ whole genome shotgun (WGS) entry which is preliminary data.</text>
</comment>
<proteinExistence type="predicted"/>
<dbReference type="InterPro" id="IPR040256">
    <property type="entry name" value="At4g02000-like"/>
</dbReference>
<evidence type="ECO:0000313" key="1">
    <source>
        <dbReference type="EMBL" id="KAF7814502.1"/>
    </source>
</evidence>
<dbReference type="Proteomes" id="UP000634136">
    <property type="component" value="Unassembled WGS sequence"/>
</dbReference>
<reference evidence="1" key="1">
    <citation type="submission" date="2020-09" db="EMBL/GenBank/DDBJ databases">
        <title>Genome-Enabled Discovery of Anthraquinone Biosynthesis in Senna tora.</title>
        <authorList>
            <person name="Kang S.-H."/>
            <person name="Pandey R.P."/>
            <person name="Lee C.-M."/>
            <person name="Sim J.-S."/>
            <person name="Jeong J.-T."/>
            <person name="Choi B.-S."/>
            <person name="Jung M."/>
            <person name="Ginzburg D."/>
            <person name="Zhao K."/>
            <person name="Won S.Y."/>
            <person name="Oh T.-J."/>
            <person name="Yu Y."/>
            <person name="Kim N.-H."/>
            <person name="Lee O.R."/>
            <person name="Lee T.-H."/>
            <person name="Bashyal P."/>
            <person name="Kim T.-S."/>
            <person name="Lee W.-H."/>
            <person name="Kawkins C."/>
            <person name="Kim C.-K."/>
            <person name="Kim J.S."/>
            <person name="Ahn B.O."/>
            <person name="Rhee S.Y."/>
            <person name="Sohng J.K."/>
        </authorList>
    </citation>
    <scope>NUCLEOTIDE SEQUENCE</scope>
    <source>
        <tissue evidence="1">Leaf</tissue>
    </source>
</reference>
<protein>
    <submittedName>
        <fullName evidence="1">TMV resistance protein N-like</fullName>
    </submittedName>
</protein>
<dbReference type="AlphaFoldDB" id="A0A834T613"/>
<dbReference type="PANTHER" id="PTHR31286:SF167">
    <property type="entry name" value="OS09G0268800 PROTEIN"/>
    <property type="match status" value="1"/>
</dbReference>
<dbReference type="EMBL" id="JAAIUW010000009">
    <property type="protein sequence ID" value="KAF7814502.1"/>
    <property type="molecule type" value="Genomic_DNA"/>
</dbReference>
<name>A0A834T613_9FABA</name>
<dbReference type="OrthoDB" id="1434627at2759"/>
<organism evidence="1 2">
    <name type="scientific">Senna tora</name>
    <dbReference type="NCBI Taxonomy" id="362788"/>
    <lineage>
        <taxon>Eukaryota</taxon>
        <taxon>Viridiplantae</taxon>
        <taxon>Streptophyta</taxon>
        <taxon>Embryophyta</taxon>
        <taxon>Tracheophyta</taxon>
        <taxon>Spermatophyta</taxon>
        <taxon>Magnoliopsida</taxon>
        <taxon>eudicotyledons</taxon>
        <taxon>Gunneridae</taxon>
        <taxon>Pentapetalae</taxon>
        <taxon>rosids</taxon>
        <taxon>fabids</taxon>
        <taxon>Fabales</taxon>
        <taxon>Fabaceae</taxon>
        <taxon>Caesalpinioideae</taxon>
        <taxon>Cassia clade</taxon>
        <taxon>Senna</taxon>
    </lineage>
</organism>
<evidence type="ECO:0000313" key="2">
    <source>
        <dbReference type="Proteomes" id="UP000634136"/>
    </source>
</evidence>
<dbReference type="PANTHER" id="PTHR31286">
    <property type="entry name" value="GLYCINE-RICH CELL WALL STRUCTURAL PROTEIN 1.8-LIKE"/>
    <property type="match status" value="1"/>
</dbReference>